<dbReference type="AlphaFoldDB" id="A0A0J9XAU6"/>
<dbReference type="STRING" id="1173061.A0A0J9XAU6"/>
<keyword evidence="5" id="KW-0539">Nucleus</keyword>
<dbReference type="InterPro" id="IPR034150">
    <property type="entry name" value="SF3B6_RRM"/>
</dbReference>
<dbReference type="InterPro" id="IPR051847">
    <property type="entry name" value="RNA_proc/Spliceosome_comp"/>
</dbReference>
<dbReference type="Gene3D" id="3.30.70.330">
    <property type="match status" value="1"/>
</dbReference>
<comment type="caution">
    <text evidence="9">The sequence shown here is derived from an EMBL/GenBank/DDBJ whole genome shotgun (WGS) entry which is preliminary data.</text>
</comment>
<evidence type="ECO:0000256" key="7">
    <source>
        <dbReference type="SAM" id="Coils"/>
    </source>
</evidence>
<keyword evidence="10" id="KW-1185">Reference proteome</keyword>
<dbReference type="InterPro" id="IPR000504">
    <property type="entry name" value="RRM_dom"/>
</dbReference>
<evidence type="ECO:0000259" key="8">
    <source>
        <dbReference type="PROSITE" id="PS50102"/>
    </source>
</evidence>
<protein>
    <recommendedName>
        <fullName evidence="8">RRM domain-containing protein</fullName>
    </recommendedName>
</protein>
<dbReference type="InterPro" id="IPR035979">
    <property type="entry name" value="RBD_domain_sf"/>
</dbReference>
<dbReference type="GO" id="GO:0071013">
    <property type="term" value="C:catalytic step 2 spliceosome"/>
    <property type="evidence" value="ECO:0007669"/>
    <property type="project" value="TreeGrafter"/>
</dbReference>
<dbReference type="CDD" id="cd12241">
    <property type="entry name" value="RRM_SF3B14"/>
    <property type="match status" value="1"/>
</dbReference>
<dbReference type="GO" id="GO:0005686">
    <property type="term" value="C:U2 snRNP"/>
    <property type="evidence" value="ECO:0007669"/>
    <property type="project" value="TreeGrafter"/>
</dbReference>
<feature type="domain" description="RRM" evidence="8">
    <location>
        <begin position="12"/>
        <end position="87"/>
    </location>
</feature>
<dbReference type="InterPro" id="IPR012677">
    <property type="entry name" value="Nucleotide-bd_a/b_plait_sf"/>
</dbReference>
<keyword evidence="4" id="KW-0508">mRNA splicing</keyword>
<dbReference type="GO" id="GO:0000398">
    <property type="term" value="P:mRNA splicing, via spliceosome"/>
    <property type="evidence" value="ECO:0007669"/>
    <property type="project" value="TreeGrafter"/>
</dbReference>
<evidence type="ECO:0000256" key="5">
    <source>
        <dbReference type="ARBA" id="ARBA00023242"/>
    </source>
</evidence>
<keyword evidence="7" id="KW-0175">Coiled coil</keyword>
<dbReference type="GO" id="GO:0003723">
    <property type="term" value="F:RNA binding"/>
    <property type="evidence" value="ECO:0007669"/>
    <property type="project" value="UniProtKB-UniRule"/>
</dbReference>
<evidence type="ECO:0000313" key="9">
    <source>
        <dbReference type="EMBL" id="CDO54393.1"/>
    </source>
</evidence>
<evidence type="ECO:0000256" key="3">
    <source>
        <dbReference type="ARBA" id="ARBA00022884"/>
    </source>
</evidence>
<dbReference type="SMART" id="SM00360">
    <property type="entry name" value="RRM"/>
    <property type="match status" value="1"/>
</dbReference>
<dbReference type="PANTHER" id="PTHR45880:SF1">
    <property type="entry name" value="RNA-BINDING MOTIF PROTEIN, X-LINKED 2"/>
    <property type="match status" value="1"/>
</dbReference>
<evidence type="ECO:0000256" key="2">
    <source>
        <dbReference type="ARBA" id="ARBA00022664"/>
    </source>
</evidence>
<dbReference type="GO" id="GO:0071011">
    <property type="term" value="C:precatalytic spliceosome"/>
    <property type="evidence" value="ECO:0007669"/>
    <property type="project" value="TreeGrafter"/>
</dbReference>
<evidence type="ECO:0000256" key="6">
    <source>
        <dbReference type="PROSITE-ProRule" id="PRU00176"/>
    </source>
</evidence>
<keyword evidence="2" id="KW-0507">mRNA processing</keyword>
<gene>
    <name evidence="9" type="ORF">BN980_GECA07s03959g</name>
</gene>
<dbReference type="PROSITE" id="PS50102">
    <property type="entry name" value="RRM"/>
    <property type="match status" value="1"/>
</dbReference>
<sequence length="114" mass="12837">MISTRTKTEENHILFVKNLSYTVNADDLYGLFGKYGAVRQIRLGNTQATRGTAYVVYENPADAKAAHDSLGGFNFQGRYLVLLFHSVAKMNRSLDELEARKANLEKLKEDHGIE</sequence>
<proteinExistence type="predicted"/>
<evidence type="ECO:0000256" key="1">
    <source>
        <dbReference type="ARBA" id="ARBA00004123"/>
    </source>
</evidence>
<reference evidence="9" key="1">
    <citation type="submission" date="2014-03" db="EMBL/GenBank/DDBJ databases">
        <authorList>
            <person name="Casaregola S."/>
        </authorList>
    </citation>
    <scope>NUCLEOTIDE SEQUENCE [LARGE SCALE GENOMIC DNA]</scope>
    <source>
        <strain evidence="9">CLIB 918</strain>
    </source>
</reference>
<evidence type="ECO:0000256" key="4">
    <source>
        <dbReference type="ARBA" id="ARBA00023187"/>
    </source>
</evidence>
<dbReference type="Pfam" id="PF00076">
    <property type="entry name" value="RRM_1"/>
    <property type="match status" value="1"/>
</dbReference>
<accession>A0A0J9XAU6</accession>
<name>A0A0J9XAU6_GEOCN</name>
<keyword evidence="3 6" id="KW-0694">RNA-binding</keyword>
<dbReference type="Proteomes" id="UP000242525">
    <property type="component" value="Unassembled WGS sequence"/>
</dbReference>
<dbReference type="EMBL" id="CCBN010000007">
    <property type="protein sequence ID" value="CDO54393.1"/>
    <property type="molecule type" value="Genomic_DNA"/>
</dbReference>
<evidence type="ECO:0000313" key="10">
    <source>
        <dbReference type="Proteomes" id="UP000242525"/>
    </source>
</evidence>
<dbReference type="SUPFAM" id="SSF54928">
    <property type="entry name" value="RNA-binding domain, RBD"/>
    <property type="match status" value="1"/>
</dbReference>
<dbReference type="OrthoDB" id="275748at2759"/>
<dbReference type="PANTHER" id="PTHR45880">
    <property type="entry name" value="RNA-BINDING MOTIF PROTEIN, X-LINKED 2"/>
    <property type="match status" value="1"/>
</dbReference>
<feature type="coiled-coil region" evidence="7">
    <location>
        <begin position="87"/>
        <end position="114"/>
    </location>
</feature>
<comment type="subcellular location">
    <subcellularLocation>
        <location evidence="1">Nucleus</location>
    </subcellularLocation>
</comment>
<organism evidence="9 10">
    <name type="scientific">Geotrichum candidum</name>
    <name type="common">Oospora lactis</name>
    <name type="synonym">Dipodascus geotrichum</name>
    <dbReference type="NCBI Taxonomy" id="1173061"/>
    <lineage>
        <taxon>Eukaryota</taxon>
        <taxon>Fungi</taxon>
        <taxon>Dikarya</taxon>
        <taxon>Ascomycota</taxon>
        <taxon>Saccharomycotina</taxon>
        <taxon>Dipodascomycetes</taxon>
        <taxon>Dipodascales</taxon>
        <taxon>Dipodascaceae</taxon>
        <taxon>Geotrichum</taxon>
    </lineage>
</organism>